<feature type="region of interest" description="Disordered" evidence="1">
    <location>
        <begin position="1"/>
        <end position="43"/>
    </location>
</feature>
<feature type="compositionally biased region" description="Polar residues" evidence="1">
    <location>
        <begin position="143"/>
        <end position="166"/>
    </location>
</feature>
<proteinExistence type="predicted"/>
<gene>
    <name evidence="2" type="ORF">KCU98_g2905</name>
</gene>
<reference evidence="2" key="1">
    <citation type="journal article" date="2021" name="J Fungi (Basel)">
        <title>Virulence traits and population genomics of the black yeast Aureobasidium melanogenum.</title>
        <authorList>
            <person name="Cernosa A."/>
            <person name="Sun X."/>
            <person name="Gostincar C."/>
            <person name="Fang C."/>
            <person name="Gunde-Cimerman N."/>
            <person name="Song Z."/>
        </authorList>
    </citation>
    <scope>NUCLEOTIDE SEQUENCE</scope>
    <source>
        <strain evidence="2">EXF-9298</strain>
    </source>
</reference>
<feature type="compositionally biased region" description="Polar residues" evidence="1">
    <location>
        <begin position="15"/>
        <end position="24"/>
    </location>
</feature>
<comment type="caution">
    <text evidence="2">The sequence shown here is derived from an EMBL/GenBank/DDBJ whole genome shotgun (WGS) entry which is preliminary data.</text>
</comment>
<feature type="region of interest" description="Disordered" evidence="1">
    <location>
        <begin position="134"/>
        <end position="166"/>
    </location>
</feature>
<protein>
    <submittedName>
        <fullName evidence="2">Uncharacterized protein</fullName>
    </submittedName>
</protein>
<accession>A0A9P8JXZ1</accession>
<dbReference type="Proteomes" id="UP000729357">
    <property type="component" value="Unassembled WGS sequence"/>
</dbReference>
<sequence length="250" mass="27046">MASKRKAESQDDEIASSTPASQRPKQLEYPPDMIRPEKIANAPGLSAETKVTYTEGLTKLFIALEANPRGSITNNKAQEKIKEVSREIIRHIIQWRQQHPQQQKPRLWFKKPHIPATKAVILTSSVAITKSQAEGSVDLSKTAPPNSRSEPSNGQVESDSGSLPTAQCESQADNLVGLSHAALSQSRPADTHTPTDSAVLAPIQSFGSSTPEDSLINAFLAHSAALNNHTAALDRRTTAMKEQTRGSGQN</sequence>
<feature type="non-terminal residue" evidence="2">
    <location>
        <position position="1"/>
    </location>
</feature>
<reference evidence="2" key="2">
    <citation type="submission" date="2021-08" db="EMBL/GenBank/DDBJ databases">
        <authorList>
            <person name="Gostincar C."/>
            <person name="Sun X."/>
            <person name="Song Z."/>
            <person name="Gunde-Cimerman N."/>
        </authorList>
    </citation>
    <scope>NUCLEOTIDE SEQUENCE</scope>
    <source>
        <strain evidence="2">EXF-9298</strain>
    </source>
</reference>
<dbReference type="AlphaFoldDB" id="A0A9P8JXZ1"/>
<evidence type="ECO:0000313" key="3">
    <source>
        <dbReference type="Proteomes" id="UP000729357"/>
    </source>
</evidence>
<name>A0A9P8JXZ1_AURME</name>
<evidence type="ECO:0000256" key="1">
    <source>
        <dbReference type="SAM" id="MobiDB-lite"/>
    </source>
</evidence>
<organism evidence="2 3">
    <name type="scientific">Aureobasidium melanogenum</name>
    <name type="common">Aureobasidium pullulans var. melanogenum</name>
    <dbReference type="NCBI Taxonomy" id="46634"/>
    <lineage>
        <taxon>Eukaryota</taxon>
        <taxon>Fungi</taxon>
        <taxon>Dikarya</taxon>
        <taxon>Ascomycota</taxon>
        <taxon>Pezizomycotina</taxon>
        <taxon>Dothideomycetes</taxon>
        <taxon>Dothideomycetidae</taxon>
        <taxon>Dothideales</taxon>
        <taxon>Saccotheciaceae</taxon>
        <taxon>Aureobasidium</taxon>
    </lineage>
</organism>
<evidence type="ECO:0000313" key="2">
    <source>
        <dbReference type="EMBL" id="KAG9988046.1"/>
    </source>
</evidence>
<dbReference type="EMBL" id="JAHFXS010000178">
    <property type="protein sequence ID" value="KAG9988046.1"/>
    <property type="molecule type" value="Genomic_DNA"/>
</dbReference>
<keyword evidence="3" id="KW-1185">Reference proteome</keyword>